<feature type="domain" description="FAD dependent oxidoreductase central" evidence="6">
    <location>
        <begin position="371"/>
        <end position="424"/>
    </location>
</feature>
<keyword evidence="2" id="KW-0560">Oxidoreductase</keyword>
<dbReference type="InterPro" id="IPR029043">
    <property type="entry name" value="GcvT/YgfZ_C"/>
</dbReference>
<dbReference type="PANTHER" id="PTHR43757">
    <property type="entry name" value="AMINOMETHYLTRANSFERASE"/>
    <property type="match status" value="1"/>
</dbReference>
<feature type="domain" description="GCVT N-terminal" evidence="4">
    <location>
        <begin position="427"/>
        <end position="703"/>
    </location>
</feature>
<dbReference type="InterPro" id="IPR028896">
    <property type="entry name" value="GcvT/YgfZ/DmdA"/>
</dbReference>
<dbReference type="Pfam" id="PF01266">
    <property type="entry name" value="DAO"/>
    <property type="match status" value="1"/>
</dbReference>
<keyword evidence="8" id="KW-1185">Reference proteome</keyword>
<dbReference type="Gene3D" id="2.40.30.110">
    <property type="entry name" value="Aminomethyltransferase beta-barrel domains"/>
    <property type="match status" value="1"/>
</dbReference>
<dbReference type="SUPFAM" id="SSF51905">
    <property type="entry name" value="FAD/NAD(P)-binding domain"/>
    <property type="match status" value="1"/>
</dbReference>
<evidence type="ECO:0000313" key="7">
    <source>
        <dbReference type="EMBL" id="UVC18796.1"/>
    </source>
</evidence>
<dbReference type="Pfam" id="PF01571">
    <property type="entry name" value="GCV_T"/>
    <property type="match status" value="1"/>
</dbReference>
<evidence type="ECO:0000256" key="2">
    <source>
        <dbReference type="ARBA" id="ARBA00023002"/>
    </source>
</evidence>
<dbReference type="InterPro" id="IPR027266">
    <property type="entry name" value="TrmE/GcvT-like"/>
</dbReference>
<dbReference type="Gene3D" id="3.30.1360.120">
    <property type="entry name" value="Probable tRNA modification gtpase trme, domain 1"/>
    <property type="match status" value="1"/>
</dbReference>
<dbReference type="Gene3D" id="3.30.9.10">
    <property type="entry name" value="D-Amino Acid Oxidase, subunit A, domain 2"/>
    <property type="match status" value="1"/>
</dbReference>
<dbReference type="InterPro" id="IPR036188">
    <property type="entry name" value="FAD/NAD-bd_sf"/>
</dbReference>
<dbReference type="PROSITE" id="PS51257">
    <property type="entry name" value="PROKAR_LIPOPROTEIN"/>
    <property type="match status" value="1"/>
</dbReference>
<dbReference type="Gene3D" id="3.50.50.60">
    <property type="entry name" value="FAD/NAD(P)-binding domain"/>
    <property type="match status" value="1"/>
</dbReference>
<dbReference type="Gene3D" id="3.30.70.1400">
    <property type="entry name" value="Aminomethyltransferase beta-barrel domains"/>
    <property type="match status" value="1"/>
</dbReference>
<accession>A0ABY5R5N8</accession>
<comment type="similarity">
    <text evidence="1">Belongs to the GcvT family.</text>
</comment>
<dbReference type="SUPFAM" id="SSF103025">
    <property type="entry name" value="Folate-binding domain"/>
    <property type="match status" value="1"/>
</dbReference>
<dbReference type="InterPro" id="IPR013977">
    <property type="entry name" value="GcvT_C"/>
</dbReference>
<dbReference type="Pfam" id="PF16350">
    <property type="entry name" value="FAO_M"/>
    <property type="match status" value="1"/>
</dbReference>
<organism evidence="7 8">
    <name type="scientific">Mesorhizobium onobrychidis</name>
    <dbReference type="NCBI Taxonomy" id="2775404"/>
    <lineage>
        <taxon>Bacteria</taxon>
        <taxon>Pseudomonadati</taxon>
        <taxon>Pseudomonadota</taxon>
        <taxon>Alphaproteobacteria</taxon>
        <taxon>Hyphomicrobiales</taxon>
        <taxon>Phyllobacteriaceae</taxon>
        <taxon>Mesorhizobium</taxon>
    </lineage>
</organism>
<dbReference type="InterPro" id="IPR032503">
    <property type="entry name" value="FAO_M"/>
</dbReference>
<name>A0ABY5R5N8_9HYPH</name>
<feature type="domain" description="Aminomethyltransferase C-terminal" evidence="5">
    <location>
        <begin position="789"/>
        <end position="848"/>
    </location>
</feature>
<dbReference type="SUPFAM" id="SSF54373">
    <property type="entry name" value="FAD-linked reductases, C-terminal domain"/>
    <property type="match status" value="1"/>
</dbReference>
<evidence type="ECO:0000259" key="5">
    <source>
        <dbReference type="Pfam" id="PF08669"/>
    </source>
</evidence>
<dbReference type="RefSeq" id="WP_258123678.1">
    <property type="nucleotide sequence ID" value="NZ_CP062229.1"/>
</dbReference>
<dbReference type="Pfam" id="PF08669">
    <property type="entry name" value="GCV_T_C"/>
    <property type="match status" value="1"/>
</dbReference>
<dbReference type="PANTHER" id="PTHR43757:SF2">
    <property type="entry name" value="AMINOMETHYLTRANSFERASE, MITOCHONDRIAL"/>
    <property type="match status" value="1"/>
</dbReference>
<proteinExistence type="inferred from homology"/>
<reference evidence="7" key="1">
    <citation type="submission" date="2020-09" db="EMBL/GenBank/DDBJ databases">
        <title>Rhizobia associated with sainfoin plants.</title>
        <authorList>
            <person name="Asharfi S."/>
            <person name="Kuzmanovic N."/>
            <person name="Bunk B."/>
            <person name="Sproeer C."/>
            <person name="Becker M."/>
            <person name="Thuenen T."/>
        </authorList>
    </citation>
    <scope>NUCLEOTIDE SEQUENCE</scope>
    <source>
        <strain evidence="7">OM4</strain>
    </source>
</reference>
<protein>
    <submittedName>
        <fullName evidence="7">GcvT family protein</fullName>
    </submittedName>
</protein>
<evidence type="ECO:0000259" key="3">
    <source>
        <dbReference type="Pfam" id="PF01266"/>
    </source>
</evidence>
<feature type="domain" description="FAD dependent oxidoreductase" evidence="3">
    <location>
        <begin position="7"/>
        <end position="367"/>
    </location>
</feature>
<evidence type="ECO:0000259" key="6">
    <source>
        <dbReference type="Pfam" id="PF16350"/>
    </source>
</evidence>
<dbReference type="InterPro" id="IPR006222">
    <property type="entry name" value="GCVT_N"/>
</dbReference>
<gene>
    <name evidence="7" type="ORF">IHQ72_18020</name>
</gene>
<dbReference type="SUPFAM" id="SSF101790">
    <property type="entry name" value="Aminomethyltransferase beta-barrel domain"/>
    <property type="match status" value="1"/>
</dbReference>
<dbReference type="InterPro" id="IPR006076">
    <property type="entry name" value="FAD-dep_OxRdtase"/>
</dbReference>
<dbReference type="Proteomes" id="UP001058098">
    <property type="component" value="Chromosome"/>
</dbReference>
<evidence type="ECO:0000259" key="4">
    <source>
        <dbReference type="Pfam" id="PF01571"/>
    </source>
</evidence>
<evidence type="ECO:0000313" key="8">
    <source>
        <dbReference type="Proteomes" id="UP001058098"/>
    </source>
</evidence>
<dbReference type="EMBL" id="CP062229">
    <property type="protein sequence ID" value="UVC18796.1"/>
    <property type="molecule type" value="Genomic_DNA"/>
</dbReference>
<sequence>MKSHAKAVVIGGGVVGCSVLYHLAKAGWTDIMLIERSELTSGSSWHAAGGFHTLNGDPNVAKLQAYTVQLYKEIEELSGQSCSLHLTGGVMMADTPERMDFLRLAHAKGRYLGMDTELITPSEAKAMFPLMDETNFVGAMWDPVEGHLDPSGTTHAYAKAARKLGAEIVLRNRVVELTQEVDGTWNVVTEQGTVKAEHVVNCGGLWAREIGRMVGVELPLLAMEHMYLLTEPMPEVEEFNKSTGREMIGVMDFKGEIYTRQERNGILLGTYEKACKPWSPINTPWDFGHELLQPDIDRIAPSLEIGFKHFPGIEKAGIKQIINGPFTFALDGNPLVGPVQGLTNFWCACAVMAGFSQGGGVGLALSNWMVHGDPGFDVWGMDVARFGEWATLRYTNAKVRENYSRRFSIRFPNEELPAARPAQTTPLYDTMLANNAVMGDSWGLETPLWFAPEDTEPKDIVSFHRSNDFGPIGEEVRATREKVGVTEIANFAKYEVSGPAAEDFLNRLMTNRMPKTGRIVLTPMLNEFGRLIGDFTIAKAGEERFMIWSSSAAQKYHMRWFEKHLPRDGSVRIHRFDQTLVGLSIAGPRSRDLLQKLVDVDISTKAFRFMDFREMAVGGAPCMVNRITYTGDLGYEIWMAPAYQRLVYKAIKDAGEEFGLVDFGMRALLSMRLEKNFPTWFRELRPIYGPFEGAMDRFIKLEKNDFIGREAAAKEQAAEPKLRRVSFIVDAADADVMGDEPIWAKVGGKDFGTVEKPHGYGAQRFDTSGKEVRGSRAAEGASAVRGIVDGDWRVVGWVTSGGYAHYVRKSMAQGYVPAALAGNESAGLFEIEILGSRRPARINVEPPFDPSGEKMRT</sequence>
<evidence type="ECO:0000256" key="1">
    <source>
        <dbReference type="ARBA" id="ARBA00008609"/>
    </source>
</evidence>